<dbReference type="KEGG" id="fcy:FRACYDRAFT_232252"/>
<dbReference type="OrthoDB" id="201504at2759"/>
<keyword evidence="1" id="KW-0472">Membrane</keyword>
<sequence length="450" mass="51739">MNNIRNRLLLLFHLLEPGSNLHPIEIIPVYALAFWFLIVKQAATLQVQVIEQHQQEINVVDVGVAFEDWGTSLFNLAVTNAIVQFALFIIVVQIPAYVTGCMSNVDIAWPTGLVLLSIQALCHVRDNNSNNISSEGVDGNNNDDGRFHYRTYLIGIALFIHGARMAWGAFVMFFPFNWPNGDLSRYQYAKLRWCRNPSSSSITTSTKTSTSTSSATTKNNLWWLKQQQETIMQAYANSTYIAAPVLLVASNPNPSSLRHMETIGFICWIIFWCLENLSDIQKIRFVKAAKKNNDIRTAVLGYTPYDTSQYWLWTKCRHPNYFFEWMCWNSFILMAIPSALDLLHVAAAPTPPTTTTTTTNTYYYYNYYLIASKVGIFAIFFYTSRMFYDCLLYWTGAEPAESRSVVRRPLFKRYQEKTNVFFPFSVPFFFNHHRTPGWPLTITTTKNTKD</sequence>
<dbReference type="GO" id="GO:0016020">
    <property type="term" value="C:membrane"/>
    <property type="evidence" value="ECO:0007669"/>
    <property type="project" value="TreeGrafter"/>
</dbReference>
<protein>
    <recommendedName>
        <fullName evidence="4">DUF1295-domain-containing protein</fullName>
    </recommendedName>
</protein>
<dbReference type="Proteomes" id="UP000095751">
    <property type="component" value="Unassembled WGS sequence"/>
</dbReference>
<evidence type="ECO:0008006" key="4">
    <source>
        <dbReference type="Google" id="ProtNLM"/>
    </source>
</evidence>
<gene>
    <name evidence="2" type="ORF">FRACYDRAFT_232252</name>
</gene>
<feature type="transmembrane region" description="Helical" evidence="1">
    <location>
        <begin position="152"/>
        <end position="176"/>
    </location>
</feature>
<dbReference type="InParanoid" id="A0A1E7FVA9"/>
<evidence type="ECO:0000313" key="3">
    <source>
        <dbReference type="Proteomes" id="UP000095751"/>
    </source>
</evidence>
<dbReference type="Pfam" id="PF06966">
    <property type="entry name" value="DUF1295"/>
    <property type="match status" value="1"/>
</dbReference>
<feature type="transmembrane region" description="Helical" evidence="1">
    <location>
        <begin position="256"/>
        <end position="274"/>
    </location>
</feature>
<reference evidence="2 3" key="1">
    <citation type="submission" date="2016-09" db="EMBL/GenBank/DDBJ databases">
        <title>Extensive genetic diversity and differential bi-allelic expression allows diatom success in the polar Southern Ocean.</title>
        <authorList>
            <consortium name="DOE Joint Genome Institute"/>
            <person name="Mock T."/>
            <person name="Otillar R.P."/>
            <person name="Strauss J."/>
            <person name="Dupont C."/>
            <person name="Frickenhaus S."/>
            <person name="Maumus F."/>
            <person name="Mcmullan M."/>
            <person name="Sanges R."/>
            <person name="Schmutz J."/>
            <person name="Toseland A."/>
            <person name="Valas R."/>
            <person name="Veluchamy A."/>
            <person name="Ward B.J."/>
            <person name="Allen A."/>
            <person name="Barry K."/>
            <person name="Falciatore A."/>
            <person name="Ferrante M."/>
            <person name="Fortunato A.E."/>
            <person name="Gloeckner G."/>
            <person name="Gruber A."/>
            <person name="Hipkin R."/>
            <person name="Janech M."/>
            <person name="Kroth P."/>
            <person name="Leese F."/>
            <person name="Lindquist E."/>
            <person name="Lyon B.R."/>
            <person name="Martin J."/>
            <person name="Mayer C."/>
            <person name="Parker M."/>
            <person name="Quesneville H."/>
            <person name="Raymond J."/>
            <person name="Uhlig C."/>
            <person name="Valentin K.U."/>
            <person name="Worden A.Z."/>
            <person name="Armbrust E.V."/>
            <person name="Bowler C."/>
            <person name="Green B."/>
            <person name="Moulton V."/>
            <person name="Van Oosterhout C."/>
            <person name="Grigoriev I."/>
        </authorList>
    </citation>
    <scope>NUCLEOTIDE SEQUENCE [LARGE SCALE GENOMIC DNA]</scope>
    <source>
        <strain evidence="2 3">CCMP1102</strain>
    </source>
</reference>
<proteinExistence type="predicted"/>
<dbReference type="PANTHER" id="PTHR32251:SF17">
    <property type="entry name" value="STEROID 5-ALPHA REDUCTASE C-TERMINAL DOMAIN-CONTAINING PROTEIN"/>
    <property type="match status" value="1"/>
</dbReference>
<accession>A0A1E7FVA9</accession>
<keyword evidence="3" id="KW-1185">Reference proteome</keyword>
<evidence type="ECO:0000256" key="1">
    <source>
        <dbReference type="SAM" id="Phobius"/>
    </source>
</evidence>
<dbReference type="AlphaFoldDB" id="A0A1E7FVA9"/>
<organism evidence="2 3">
    <name type="scientific">Fragilariopsis cylindrus CCMP1102</name>
    <dbReference type="NCBI Taxonomy" id="635003"/>
    <lineage>
        <taxon>Eukaryota</taxon>
        <taxon>Sar</taxon>
        <taxon>Stramenopiles</taxon>
        <taxon>Ochrophyta</taxon>
        <taxon>Bacillariophyta</taxon>
        <taxon>Bacillariophyceae</taxon>
        <taxon>Bacillariophycidae</taxon>
        <taxon>Bacillariales</taxon>
        <taxon>Bacillariaceae</taxon>
        <taxon>Fragilariopsis</taxon>
    </lineage>
</organism>
<feature type="transmembrane region" description="Helical" evidence="1">
    <location>
        <begin position="325"/>
        <end position="345"/>
    </location>
</feature>
<dbReference type="EMBL" id="KV784353">
    <property type="protein sequence ID" value="OEU22098.1"/>
    <property type="molecule type" value="Genomic_DNA"/>
</dbReference>
<keyword evidence="1" id="KW-0812">Transmembrane</keyword>
<dbReference type="PANTHER" id="PTHR32251">
    <property type="entry name" value="3-OXO-5-ALPHA-STEROID 4-DEHYDROGENASE"/>
    <property type="match status" value="1"/>
</dbReference>
<dbReference type="InterPro" id="IPR010721">
    <property type="entry name" value="UstE-like"/>
</dbReference>
<name>A0A1E7FVA9_9STRA</name>
<evidence type="ECO:0000313" key="2">
    <source>
        <dbReference type="EMBL" id="OEU22098.1"/>
    </source>
</evidence>
<feature type="transmembrane region" description="Helical" evidence="1">
    <location>
        <begin position="73"/>
        <end position="92"/>
    </location>
</feature>
<feature type="transmembrane region" description="Helical" evidence="1">
    <location>
        <begin position="365"/>
        <end position="383"/>
    </location>
</feature>
<keyword evidence="1" id="KW-1133">Transmembrane helix</keyword>